<protein>
    <recommendedName>
        <fullName evidence="3">Nucleotidyl transferase AbiEii/AbiGii toxin family protein</fullName>
    </recommendedName>
</protein>
<name>A0A0P6X8C7_9CHLR</name>
<comment type="caution">
    <text evidence="1">The sequence shown here is derived from an EMBL/GenBank/DDBJ whole genome shotgun (WGS) entry which is preliminary data.</text>
</comment>
<dbReference type="InterPro" id="IPR014942">
    <property type="entry name" value="AbiEii"/>
</dbReference>
<keyword evidence="2" id="KW-1185">Reference proteome</keyword>
<dbReference type="OrthoDB" id="9808443at2"/>
<reference evidence="1 2" key="1">
    <citation type="submission" date="2015-07" db="EMBL/GenBank/DDBJ databases">
        <title>Genome sequence of Levilinea saccharolytica DSM 16555.</title>
        <authorList>
            <person name="Hemp J."/>
            <person name="Ward L.M."/>
            <person name="Pace L.A."/>
            <person name="Fischer W.W."/>
        </authorList>
    </citation>
    <scope>NUCLEOTIDE SEQUENCE [LARGE SCALE GENOMIC DNA]</scope>
    <source>
        <strain evidence="1 2">KIBI-1</strain>
    </source>
</reference>
<dbReference type="AlphaFoldDB" id="A0A0P6X8C7"/>
<dbReference type="PATRIC" id="fig|229921.5.peg.189"/>
<sequence>MTPANQAASIHQRILNKAAADHRPFQELLQYYAVERFLYRLSESPHSTYFVLKGALVFLAWKAPLTRPTRDIDFLGYTHNSVENLTRMIQDVCMQPVEADGMIFDPQSVVAEVIKEEADYEGVRVSFLGFLGRTKIHMRLDVGFADVVTPSPNELELPTIFKNMGKPCLRIYPPETVIAEKFQAMVTLGIINSRVKDFYDIWFLAQSMELDFRTLNEAIINTFAQRRTDVPKDLPTALTSKFAEQKQVLWFAFLKKNQIEHAPTELSTVIQVLCKFFDPWVNLSAKPLTRWSPEIGWE</sequence>
<dbReference type="RefSeq" id="WP_062417125.1">
    <property type="nucleotide sequence ID" value="NZ_DF967974.1"/>
</dbReference>
<accession>A0A0P6X8C7</accession>
<evidence type="ECO:0008006" key="3">
    <source>
        <dbReference type="Google" id="ProtNLM"/>
    </source>
</evidence>
<proteinExistence type="predicted"/>
<evidence type="ECO:0000313" key="1">
    <source>
        <dbReference type="EMBL" id="KPL75683.1"/>
    </source>
</evidence>
<dbReference type="EMBL" id="LGCM01000065">
    <property type="protein sequence ID" value="KPL75683.1"/>
    <property type="molecule type" value="Genomic_DNA"/>
</dbReference>
<organism evidence="1 2">
    <name type="scientific">Levilinea saccharolytica</name>
    <dbReference type="NCBI Taxonomy" id="229921"/>
    <lineage>
        <taxon>Bacteria</taxon>
        <taxon>Bacillati</taxon>
        <taxon>Chloroflexota</taxon>
        <taxon>Anaerolineae</taxon>
        <taxon>Anaerolineales</taxon>
        <taxon>Anaerolineaceae</taxon>
        <taxon>Levilinea</taxon>
    </lineage>
</organism>
<dbReference type="STRING" id="229921.ADN01_17795"/>
<dbReference type="Pfam" id="PF08843">
    <property type="entry name" value="AbiEii"/>
    <property type="match status" value="1"/>
</dbReference>
<gene>
    <name evidence="1" type="ORF">ADN01_17795</name>
</gene>
<evidence type="ECO:0000313" key="2">
    <source>
        <dbReference type="Proteomes" id="UP000050501"/>
    </source>
</evidence>
<dbReference type="Proteomes" id="UP000050501">
    <property type="component" value="Unassembled WGS sequence"/>
</dbReference>